<gene>
    <name evidence="7" type="ORF">HNY73_003822</name>
</gene>
<evidence type="ECO:0000313" key="8">
    <source>
        <dbReference type="Proteomes" id="UP000807504"/>
    </source>
</evidence>
<dbReference type="Proteomes" id="UP000807504">
    <property type="component" value="Unassembled WGS sequence"/>
</dbReference>
<dbReference type="Pfam" id="PF23349">
    <property type="entry name" value="BBS7_hp"/>
    <property type="match status" value="1"/>
</dbReference>
<feature type="compositionally biased region" description="Basic residues" evidence="2">
    <location>
        <begin position="1"/>
        <end position="21"/>
    </location>
</feature>
<evidence type="ECO:0000259" key="3">
    <source>
        <dbReference type="Pfam" id="PF23349"/>
    </source>
</evidence>
<dbReference type="InterPro" id="IPR056333">
    <property type="entry name" value="BBS7_pf_dom"/>
</dbReference>
<feature type="domain" description="BBS7 GAE" evidence="4">
    <location>
        <begin position="850"/>
        <end position="899"/>
    </location>
</feature>
<dbReference type="InterPro" id="IPR056335">
    <property type="entry name" value="BBS7_hairpin"/>
</dbReference>
<dbReference type="Pfam" id="PF23743">
    <property type="entry name" value="Beta-prop_BBS7"/>
    <property type="match status" value="1"/>
</dbReference>
<dbReference type="GO" id="GO:0043005">
    <property type="term" value="C:neuron projection"/>
    <property type="evidence" value="ECO:0007669"/>
    <property type="project" value="TreeGrafter"/>
</dbReference>
<feature type="domain" description="BBS7 beta-propeller" evidence="6">
    <location>
        <begin position="456"/>
        <end position="753"/>
    </location>
</feature>
<protein>
    <submittedName>
        <fullName evidence="7">Bardet-Biedl syndrome 7 protein like</fullName>
    </submittedName>
</protein>
<dbReference type="PANTHER" id="PTHR16074">
    <property type="entry name" value="BARDET-BIEDL SYNDROME 7 PROTEIN"/>
    <property type="match status" value="1"/>
</dbReference>
<feature type="domain" description="BBS7 platform" evidence="5">
    <location>
        <begin position="907"/>
        <end position="1009"/>
    </location>
</feature>
<evidence type="ECO:0000313" key="7">
    <source>
        <dbReference type="EMBL" id="KAF8792192.1"/>
    </source>
</evidence>
<evidence type="ECO:0000259" key="5">
    <source>
        <dbReference type="Pfam" id="PF23361"/>
    </source>
</evidence>
<reference evidence="7" key="2">
    <citation type="submission" date="2020-06" db="EMBL/GenBank/DDBJ databases">
        <authorList>
            <person name="Sheffer M."/>
        </authorList>
    </citation>
    <scope>NUCLEOTIDE SEQUENCE</scope>
</reference>
<sequence>MDKTSKKVPRPKGKSRKKKKTGNLGMKVHDIDLMNKKELQYYIRRLEGELKQIQNDCNQNYGVKNKLIFFVTQQQDIYVDSKQRQTAKDFKTNNIIHEFENNLKNFRIKTGYNNVKKHEQQTLQQFTGFLNKISDKFLKNKLERNQDAERFFAVESLLSEIVTMDMIASDLFGNYKNWSKEISLEHVIKCRDAMQKFNAIKIRILNSIWDFDFSKEEPISIEIEKMQFYFNELHEDNVKANQKWREKVIFLEDQLENIYSDLNKALNLNEELKKQKNELNTTTAFSKRERLNEEFYNSETTNLEIDKLSILNFELKDKLKNVEKVMLNLKNKFLSNVRKIYRIAEFKSFVAEELMRLGLAIKEAEIYDTKDKISHLETKSSGKIRQDPERNYRRIKMNCVASDNLKFALMHKVCAFKIIELFITCLEIFVASIMLEINLNRVDYLQVGVTSPKTTKLLPAQEEKSCQRVAVADHYGVVQCFGTKKNEIQTYFKTLPGPKIMRLELGGAIGTTRDKIFVASGGEVKGYTRKGKQFLRFDTNMTEPIKSMHISGNDLFVCGNFMYNHYYECQDQNYYLSVDSINDMICLDMDKVGTIVPILACQDRILRVLKESNCLYEIEVPGPPSTLALYQNDGGDAGEDLLYGTTDGKVGLVSVGRTACSHRWEIPNNKKHGGVLSLDNYDITGDGIKDLIIGRSDGLIEVYGYDETENPVPRFTYNCGESVTSVNGGIVGSAGYDELLITTYTGWIFGLSSEPADKRLDPNYLLISEDAAQKIYKLRFFEREEVEELQQQVQKERENYQLAAQSDIGGVSAVPYFSINDMFQLNHEDASYLLTLEVQTAIDNVLIQSDGNFLLATYRCQANTTRLEVKIRSIEGQYGTLQAYITPRLQPKCCQIRQYQIKPLSLHCRTHTFDENKPLNTLTLRGAFALAEIHSWIVFCMPEVPERMPPGECATFYFKSTFLDTVLYCYYKKGESIFKSDNISTISILKDVLTREATKKKISLDISFDINDESVPHMLRFIHPKLEYQLLLAKKVQVIDALKDLKVHESDLSFLAPEYQEILNLSDQLQLEYKRQPCHLERLFAKFGEWDGRLDLILAHLL</sequence>
<proteinExistence type="predicted"/>
<dbReference type="Pfam" id="PF23360">
    <property type="entry name" value="BBS7_GAE"/>
    <property type="match status" value="1"/>
</dbReference>
<dbReference type="InterPro" id="IPR036322">
    <property type="entry name" value="WD40_repeat_dom_sf"/>
</dbReference>
<dbReference type="GO" id="GO:0036064">
    <property type="term" value="C:ciliary basal body"/>
    <property type="evidence" value="ECO:0007669"/>
    <property type="project" value="TreeGrafter"/>
</dbReference>
<dbReference type="PANTHER" id="PTHR16074:SF4">
    <property type="entry name" value="BARDET-BIEDL SYNDROME 7 PROTEIN"/>
    <property type="match status" value="1"/>
</dbReference>
<dbReference type="GO" id="GO:0016020">
    <property type="term" value="C:membrane"/>
    <property type="evidence" value="ECO:0007669"/>
    <property type="project" value="TreeGrafter"/>
</dbReference>
<keyword evidence="8" id="KW-1185">Reference proteome</keyword>
<dbReference type="AlphaFoldDB" id="A0A8T0FNQ7"/>
<dbReference type="EMBL" id="JABXBU010000003">
    <property type="protein sequence ID" value="KAF8792192.1"/>
    <property type="molecule type" value="Genomic_DNA"/>
</dbReference>
<dbReference type="GO" id="GO:0034464">
    <property type="term" value="C:BBSome"/>
    <property type="evidence" value="ECO:0007669"/>
    <property type="project" value="TreeGrafter"/>
</dbReference>
<keyword evidence="1" id="KW-0175">Coiled coil</keyword>
<comment type="caution">
    <text evidence="7">The sequence shown here is derived from an EMBL/GenBank/DDBJ whole genome shotgun (WGS) entry which is preliminary data.</text>
</comment>
<dbReference type="GO" id="GO:0008104">
    <property type="term" value="P:intracellular protein localization"/>
    <property type="evidence" value="ECO:0007669"/>
    <property type="project" value="TreeGrafter"/>
</dbReference>
<dbReference type="GO" id="GO:0060271">
    <property type="term" value="P:cilium assembly"/>
    <property type="evidence" value="ECO:0007669"/>
    <property type="project" value="TreeGrafter"/>
</dbReference>
<feature type="region of interest" description="Disordered" evidence="2">
    <location>
        <begin position="1"/>
        <end position="24"/>
    </location>
</feature>
<dbReference type="GO" id="GO:0005930">
    <property type="term" value="C:axoneme"/>
    <property type="evidence" value="ECO:0007669"/>
    <property type="project" value="TreeGrafter"/>
</dbReference>
<feature type="coiled-coil region" evidence="1">
    <location>
        <begin position="255"/>
        <end position="332"/>
    </location>
</feature>
<accession>A0A8T0FNQ7</accession>
<organism evidence="7 8">
    <name type="scientific">Argiope bruennichi</name>
    <name type="common">Wasp spider</name>
    <name type="synonym">Aranea bruennichi</name>
    <dbReference type="NCBI Taxonomy" id="94029"/>
    <lineage>
        <taxon>Eukaryota</taxon>
        <taxon>Metazoa</taxon>
        <taxon>Ecdysozoa</taxon>
        <taxon>Arthropoda</taxon>
        <taxon>Chelicerata</taxon>
        <taxon>Arachnida</taxon>
        <taxon>Araneae</taxon>
        <taxon>Araneomorphae</taxon>
        <taxon>Entelegynae</taxon>
        <taxon>Araneoidea</taxon>
        <taxon>Araneidae</taxon>
        <taxon>Argiope</taxon>
    </lineage>
</organism>
<feature type="domain" description="BBS7 helical hairpin" evidence="3">
    <location>
        <begin position="1012"/>
        <end position="1084"/>
    </location>
</feature>
<dbReference type="InterPro" id="IPR056332">
    <property type="entry name" value="Beta-prop_BBS7"/>
</dbReference>
<evidence type="ECO:0000259" key="6">
    <source>
        <dbReference type="Pfam" id="PF23743"/>
    </source>
</evidence>
<reference evidence="7" key="1">
    <citation type="journal article" date="2020" name="bioRxiv">
        <title>Chromosome-level reference genome of the European wasp spider Argiope bruennichi: a resource for studies on range expansion and evolutionary adaptation.</title>
        <authorList>
            <person name="Sheffer M.M."/>
            <person name="Hoppe A."/>
            <person name="Krehenwinkel H."/>
            <person name="Uhl G."/>
            <person name="Kuss A.W."/>
            <person name="Jensen L."/>
            <person name="Jensen C."/>
            <person name="Gillespie R.G."/>
            <person name="Hoff K.J."/>
            <person name="Prost S."/>
        </authorList>
    </citation>
    <scope>NUCLEOTIDE SEQUENCE</scope>
</reference>
<dbReference type="SUPFAM" id="SSF50978">
    <property type="entry name" value="WD40 repeat-like"/>
    <property type="match status" value="1"/>
</dbReference>
<feature type="coiled-coil region" evidence="1">
    <location>
        <begin position="779"/>
        <end position="806"/>
    </location>
</feature>
<dbReference type="InterPro" id="IPR056334">
    <property type="entry name" value="BBS7_GAE_dom"/>
</dbReference>
<name>A0A8T0FNQ7_ARGBR</name>
<evidence type="ECO:0000256" key="2">
    <source>
        <dbReference type="SAM" id="MobiDB-lite"/>
    </source>
</evidence>
<evidence type="ECO:0000256" key="1">
    <source>
        <dbReference type="SAM" id="Coils"/>
    </source>
</evidence>
<dbReference type="Pfam" id="PF23361">
    <property type="entry name" value="BBS7_pf"/>
    <property type="match status" value="1"/>
</dbReference>
<evidence type="ECO:0000259" key="4">
    <source>
        <dbReference type="Pfam" id="PF23360"/>
    </source>
</evidence>